<dbReference type="AlphaFoldDB" id="A0AAU9C3K0"/>
<name>A0AAU9C3K0_9GAMM</name>
<dbReference type="Gene3D" id="3.40.50.2000">
    <property type="entry name" value="Glycogen Phosphorylase B"/>
    <property type="match status" value="2"/>
</dbReference>
<protein>
    <submittedName>
        <fullName evidence="3">Mannosylglucosylglycerate synthase</fullName>
    </submittedName>
</protein>
<dbReference type="InterPro" id="IPR001296">
    <property type="entry name" value="Glyco_trans_1"/>
</dbReference>
<keyword evidence="4" id="KW-1185">Reference proteome</keyword>
<dbReference type="Proteomes" id="UP001321825">
    <property type="component" value="Chromosome"/>
</dbReference>
<gene>
    <name evidence="3" type="ORF">MIT9_P1360</name>
</gene>
<dbReference type="RefSeq" id="WP_317704209.1">
    <property type="nucleotide sequence ID" value="NZ_AP024714.1"/>
</dbReference>
<keyword evidence="1" id="KW-0808">Transferase</keyword>
<evidence type="ECO:0000256" key="1">
    <source>
        <dbReference type="ARBA" id="ARBA00022679"/>
    </source>
</evidence>
<accession>A0AAU9C3K0</accession>
<reference evidence="4" key="1">
    <citation type="journal article" date="2024" name="Int. J. Syst. Evol. Microbiol.">
        <title>Methylomarinovum tepidoasis sp. nov., a moderately thermophilic methanotroph of the family Methylothermaceae isolated from a deep-sea hydrothermal field.</title>
        <authorList>
            <person name="Hirayama H."/>
            <person name="Takaki Y."/>
            <person name="Abe M."/>
            <person name="Miyazaki M."/>
            <person name="Uematsu K."/>
            <person name="Matsui Y."/>
            <person name="Takai K."/>
        </authorList>
    </citation>
    <scope>NUCLEOTIDE SEQUENCE [LARGE SCALE GENOMIC DNA]</scope>
    <source>
        <strain evidence="4">IT-9</strain>
    </source>
</reference>
<dbReference type="EMBL" id="AP024714">
    <property type="protein sequence ID" value="BCX81780.1"/>
    <property type="molecule type" value="Genomic_DNA"/>
</dbReference>
<evidence type="ECO:0000313" key="3">
    <source>
        <dbReference type="EMBL" id="BCX81780.1"/>
    </source>
</evidence>
<dbReference type="CDD" id="cd03801">
    <property type="entry name" value="GT4_PimA-like"/>
    <property type="match status" value="1"/>
</dbReference>
<dbReference type="GO" id="GO:0016757">
    <property type="term" value="F:glycosyltransferase activity"/>
    <property type="evidence" value="ECO:0007669"/>
    <property type="project" value="InterPro"/>
</dbReference>
<evidence type="ECO:0000313" key="4">
    <source>
        <dbReference type="Proteomes" id="UP001321825"/>
    </source>
</evidence>
<proteinExistence type="predicted"/>
<dbReference type="Pfam" id="PF00534">
    <property type="entry name" value="Glycos_transf_1"/>
    <property type="match status" value="1"/>
</dbReference>
<dbReference type="KEGG" id="mcau:MIT9_P1360"/>
<feature type="domain" description="Glycosyl transferase family 1" evidence="2">
    <location>
        <begin position="307"/>
        <end position="392"/>
    </location>
</feature>
<dbReference type="PANTHER" id="PTHR46401">
    <property type="entry name" value="GLYCOSYLTRANSFERASE WBBK-RELATED"/>
    <property type="match status" value="1"/>
</dbReference>
<sequence>MAQRHIGFVSTRLAGTDGVSLESAKWSRILEQAGHTCFYLAGELDRPPERCYVVPEAHFKHPLIQRLNADLFDNIYRSPSTSETVSALRRRLKQQLRDFVERFRIELLVVENALSLPMNVPLGLALTEFITETRIPAIAHHHDFYWERSRYALNAAEDYLKAAFPPAMSFLHHVVINSYAAEQVALRTGMRSTLIPNVMPFETPPPPPDEVSASLRAELGIGAGEVLLLQPTRIVPRKRIERAIELARKLERPCCLLITHSSGDEGDAYRRYLAEYAELLGVKVLFAAERFNHVRGTTADGRRIFSLADAYHAADLVTYPSTLEGFGNAFLEAIYYRKPLFMSRYEIFKIDIQPKGFQVLAFDDFIDDRTVAAVRELLDHPEQVQAMVETNYELGRRHFSFEVLRRRLCPLVTQSCEAGSCQL</sequence>
<dbReference type="SUPFAM" id="SSF53756">
    <property type="entry name" value="UDP-Glycosyltransferase/glycogen phosphorylase"/>
    <property type="match status" value="1"/>
</dbReference>
<dbReference type="PANTHER" id="PTHR46401:SF2">
    <property type="entry name" value="GLYCOSYLTRANSFERASE WBBK-RELATED"/>
    <property type="match status" value="1"/>
</dbReference>
<evidence type="ECO:0000259" key="2">
    <source>
        <dbReference type="Pfam" id="PF00534"/>
    </source>
</evidence>
<organism evidence="3 4">
    <name type="scientific">Methylomarinovum caldicuralii</name>
    <dbReference type="NCBI Taxonomy" id="438856"/>
    <lineage>
        <taxon>Bacteria</taxon>
        <taxon>Pseudomonadati</taxon>
        <taxon>Pseudomonadota</taxon>
        <taxon>Gammaproteobacteria</taxon>
        <taxon>Methylococcales</taxon>
        <taxon>Methylothermaceae</taxon>
        <taxon>Methylomarinovum</taxon>
    </lineage>
</organism>
<dbReference type="GO" id="GO:0009103">
    <property type="term" value="P:lipopolysaccharide biosynthetic process"/>
    <property type="evidence" value="ECO:0007669"/>
    <property type="project" value="TreeGrafter"/>
</dbReference>